<evidence type="ECO:0000313" key="2">
    <source>
        <dbReference type="EMBL" id="KAJ4960143.1"/>
    </source>
</evidence>
<feature type="region of interest" description="Disordered" evidence="1">
    <location>
        <begin position="140"/>
        <end position="190"/>
    </location>
</feature>
<gene>
    <name evidence="2" type="ORF">NE237_020053</name>
</gene>
<feature type="compositionally biased region" description="Polar residues" evidence="1">
    <location>
        <begin position="144"/>
        <end position="159"/>
    </location>
</feature>
<name>A0A9Q0H8B9_9MAGN</name>
<organism evidence="2 3">
    <name type="scientific">Protea cynaroides</name>
    <dbReference type="NCBI Taxonomy" id="273540"/>
    <lineage>
        <taxon>Eukaryota</taxon>
        <taxon>Viridiplantae</taxon>
        <taxon>Streptophyta</taxon>
        <taxon>Embryophyta</taxon>
        <taxon>Tracheophyta</taxon>
        <taxon>Spermatophyta</taxon>
        <taxon>Magnoliopsida</taxon>
        <taxon>Proteales</taxon>
        <taxon>Proteaceae</taxon>
        <taxon>Protea</taxon>
    </lineage>
</organism>
<protein>
    <submittedName>
        <fullName evidence="2">Uncharacterized protein</fullName>
    </submittedName>
</protein>
<feature type="compositionally biased region" description="Acidic residues" evidence="1">
    <location>
        <begin position="169"/>
        <end position="190"/>
    </location>
</feature>
<dbReference type="EMBL" id="JAMYWD010000009">
    <property type="protein sequence ID" value="KAJ4960143.1"/>
    <property type="molecule type" value="Genomic_DNA"/>
</dbReference>
<proteinExistence type="predicted"/>
<sequence>MVDEDYISWIDIVYTAYCTVLKDIPNGRSVSFSVRAEMPNDGYYKVKSDVDVLALVKIFKEQGRAMLLEVYGVNVGDATLDRYTINGYDSSMIGRPPPSRRQSRKTVTRRLPIASPPILPMEEIVSTATITPGTMHVMEREGDTSTSAPPTIETAGSSSCRRKGKEPAIESDSEDDPLDENWDLNLEDSS</sequence>
<dbReference type="AlphaFoldDB" id="A0A9Q0H8B9"/>
<feature type="region of interest" description="Disordered" evidence="1">
    <location>
        <begin position="90"/>
        <end position="111"/>
    </location>
</feature>
<evidence type="ECO:0000256" key="1">
    <source>
        <dbReference type="SAM" id="MobiDB-lite"/>
    </source>
</evidence>
<keyword evidence="3" id="KW-1185">Reference proteome</keyword>
<dbReference type="Proteomes" id="UP001141806">
    <property type="component" value="Unassembled WGS sequence"/>
</dbReference>
<accession>A0A9Q0H8B9</accession>
<comment type="caution">
    <text evidence="2">The sequence shown here is derived from an EMBL/GenBank/DDBJ whole genome shotgun (WGS) entry which is preliminary data.</text>
</comment>
<evidence type="ECO:0000313" key="3">
    <source>
        <dbReference type="Proteomes" id="UP001141806"/>
    </source>
</evidence>
<reference evidence="2" key="1">
    <citation type="journal article" date="2023" name="Plant J.">
        <title>The genome of the king protea, Protea cynaroides.</title>
        <authorList>
            <person name="Chang J."/>
            <person name="Duong T.A."/>
            <person name="Schoeman C."/>
            <person name="Ma X."/>
            <person name="Roodt D."/>
            <person name="Barker N."/>
            <person name="Li Z."/>
            <person name="Van de Peer Y."/>
            <person name="Mizrachi E."/>
        </authorList>
    </citation>
    <scope>NUCLEOTIDE SEQUENCE</scope>
    <source>
        <tissue evidence="2">Young leaves</tissue>
    </source>
</reference>